<comment type="caution">
    <text evidence="5">The sequence shown here is derived from an EMBL/GenBank/DDBJ whole genome shotgun (WGS) entry which is preliminary data.</text>
</comment>
<dbReference type="FunFam" id="1.10.10.10:FF:000186">
    <property type="entry name" value="AsnC family transcriptional regulator"/>
    <property type="match status" value="1"/>
</dbReference>
<dbReference type="AlphaFoldDB" id="A0A7V5NWU6"/>
<dbReference type="Gene3D" id="1.10.10.10">
    <property type="entry name" value="Winged helix-like DNA-binding domain superfamily/Winged helix DNA-binding domain"/>
    <property type="match status" value="1"/>
</dbReference>
<dbReference type="SMART" id="SM00344">
    <property type="entry name" value="HTH_ASNC"/>
    <property type="match status" value="1"/>
</dbReference>
<protein>
    <submittedName>
        <fullName evidence="5">Lrp/AsnC family transcriptional regulator</fullName>
    </submittedName>
</protein>
<keyword evidence="3" id="KW-0804">Transcription</keyword>
<dbReference type="Proteomes" id="UP000885806">
    <property type="component" value="Unassembled WGS sequence"/>
</dbReference>
<dbReference type="InterPro" id="IPR019887">
    <property type="entry name" value="Tscrpt_reg_AsnC/Lrp_C"/>
</dbReference>
<accession>A0A7V5NWU6</accession>
<feature type="domain" description="HTH asnC-type" evidence="4">
    <location>
        <begin position="1"/>
        <end position="62"/>
    </location>
</feature>
<keyword evidence="1" id="KW-0805">Transcription regulation</keyword>
<keyword evidence="2" id="KW-0238">DNA-binding</keyword>
<evidence type="ECO:0000256" key="3">
    <source>
        <dbReference type="ARBA" id="ARBA00023163"/>
    </source>
</evidence>
<dbReference type="InterPro" id="IPR019885">
    <property type="entry name" value="Tscrpt_reg_HTH_AsnC-type_CS"/>
</dbReference>
<dbReference type="Gene3D" id="3.30.70.920">
    <property type="match status" value="1"/>
</dbReference>
<organism evidence="5">
    <name type="scientific">Hellea balneolensis</name>
    <dbReference type="NCBI Taxonomy" id="287478"/>
    <lineage>
        <taxon>Bacteria</taxon>
        <taxon>Pseudomonadati</taxon>
        <taxon>Pseudomonadota</taxon>
        <taxon>Alphaproteobacteria</taxon>
        <taxon>Maricaulales</taxon>
        <taxon>Robiginitomaculaceae</taxon>
        <taxon>Hellea</taxon>
    </lineage>
</organism>
<dbReference type="SUPFAM" id="SSF46785">
    <property type="entry name" value="Winged helix' DNA-binding domain"/>
    <property type="match status" value="1"/>
</dbReference>
<evidence type="ECO:0000256" key="1">
    <source>
        <dbReference type="ARBA" id="ARBA00023015"/>
    </source>
</evidence>
<dbReference type="EMBL" id="DROP01000130">
    <property type="protein sequence ID" value="HHI88687.1"/>
    <property type="molecule type" value="Genomic_DNA"/>
</dbReference>
<dbReference type="PROSITE" id="PS00519">
    <property type="entry name" value="HTH_ASNC_1"/>
    <property type="match status" value="1"/>
</dbReference>
<dbReference type="Pfam" id="PF01037">
    <property type="entry name" value="AsnC_trans_reg"/>
    <property type="match status" value="1"/>
</dbReference>
<dbReference type="SUPFAM" id="SSF54909">
    <property type="entry name" value="Dimeric alpha+beta barrel"/>
    <property type="match status" value="1"/>
</dbReference>
<dbReference type="PRINTS" id="PR00033">
    <property type="entry name" value="HTHASNC"/>
</dbReference>
<gene>
    <name evidence="5" type="ORF">ENK01_01925</name>
</gene>
<dbReference type="InterPro" id="IPR036388">
    <property type="entry name" value="WH-like_DNA-bd_sf"/>
</dbReference>
<dbReference type="InterPro" id="IPR011008">
    <property type="entry name" value="Dimeric_a/b-barrel"/>
</dbReference>
<dbReference type="PANTHER" id="PTHR30154:SF34">
    <property type="entry name" value="TRANSCRIPTIONAL REGULATOR AZLB"/>
    <property type="match status" value="1"/>
</dbReference>
<evidence type="ECO:0000259" key="4">
    <source>
        <dbReference type="PROSITE" id="PS50956"/>
    </source>
</evidence>
<reference evidence="5" key="1">
    <citation type="journal article" date="2020" name="mSystems">
        <title>Genome- and Community-Level Interaction Insights into Carbon Utilization and Element Cycling Functions of Hydrothermarchaeota in Hydrothermal Sediment.</title>
        <authorList>
            <person name="Zhou Z."/>
            <person name="Liu Y."/>
            <person name="Xu W."/>
            <person name="Pan J."/>
            <person name="Luo Z.H."/>
            <person name="Li M."/>
        </authorList>
    </citation>
    <scope>NUCLEOTIDE SEQUENCE [LARGE SCALE GENOMIC DNA]</scope>
    <source>
        <strain evidence="5">HyVt-538</strain>
    </source>
</reference>
<sequence length="151" mass="16943">MDAIDKHIVRELQKDARLTNQELASRVGLSPSPCLRRVRRLEAEGILSGYTALVDQEKFGLPINVFVNIRLEKPSPDMISAFESAIHGIDDVVECYLMTGNRDYLLRVVSADLKSYEHLVRDRLTKIPGVSSLESSFAFGQVKRTTVLPID</sequence>
<dbReference type="GO" id="GO:0005829">
    <property type="term" value="C:cytosol"/>
    <property type="evidence" value="ECO:0007669"/>
    <property type="project" value="TreeGrafter"/>
</dbReference>
<name>A0A7V5NWU6_9PROT</name>
<dbReference type="PANTHER" id="PTHR30154">
    <property type="entry name" value="LEUCINE-RESPONSIVE REGULATORY PROTEIN"/>
    <property type="match status" value="1"/>
</dbReference>
<evidence type="ECO:0000256" key="2">
    <source>
        <dbReference type="ARBA" id="ARBA00023125"/>
    </source>
</evidence>
<dbReference type="PROSITE" id="PS50956">
    <property type="entry name" value="HTH_ASNC_2"/>
    <property type="match status" value="1"/>
</dbReference>
<evidence type="ECO:0000313" key="5">
    <source>
        <dbReference type="EMBL" id="HHI88687.1"/>
    </source>
</evidence>
<dbReference type="InterPro" id="IPR019888">
    <property type="entry name" value="Tscrpt_reg_AsnC-like"/>
</dbReference>
<dbReference type="GO" id="GO:0006355">
    <property type="term" value="P:regulation of DNA-templated transcription"/>
    <property type="evidence" value="ECO:0007669"/>
    <property type="project" value="UniProtKB-ARBA"/>
</dbReference>
<dbReference type="InterPro" id="IPR000485">
    <property type="entry name" value="AsnC-type_HTH_dom"/>
</dbReference>
<dbReference type="Pfam" id="PF13412">
    <property type="entry name" value="HTH_24"/>
    <property type="match status" value="1"/>
</dbReference>
<dbReference type="InterPro" id="IPR036390">
    <property type="entry name" value="WH_DNA-bd_sf"/>
</dbReference>
<proteinExistence type="predicted"/>
<dbReference type="GO" id="GO:0043565">
    <property type="term" value="F:sequence-specific DNA binding"/>
    <property type="evidence" value="ECO:0007669"/>
    <property type="project" value="InterPro"/>
</dbReference>
<dbReference type="GO" id="GO:0043200">
    <property type="term" value="P:response to amino acid"/>
    <property type="evidence" value="ECO:0007669"/>
    <property type="project" value="TreeGrafter"/>
</dbReference>
<dbReference type="CDD" id="cd00090">
    <property type="entry name" value="HTH_ARSR"/>
    <property type="match status" value="1"/>
</dbReference>
<dbReference type="InterPro" id="IPR011991">
    <property type="entry name" value="ArsR-like_HTH"/>
</dbReference>